<feature type="transmembrane region" description="Helical" evidence="1">
    <location>
        <begin position="173"/>
        <end position="194"/>
    </location>
</feature>
<protein>
    <submittedName>
        <fullName evidence="2">Uncharacterized protein</fullName>
    </submittedName>
</protein>
<keyword evidence="3" id="KW-1185">Reference proteome</keyword>
<keyword evidence="1" id="KW-0812">Transmembrane</keyword>
<feature type="transmembrane region" description="Helical" evidence="1">
    <location>
        <begin position="38"/>
        <end position="56"/>
    </location>
</feature>
<comment type="caution">
    <text evidence="2">The sequence shown here is derived from an EMBL/GenBank/DDBJ whole genome shotgun (WGS) entry which is preliminary data.</text>
</comment>
<organism evidence="2 3">
    <name type="scientific">Neocallimastix californiae</name>
    <dbReference type="NCBI Taxonomy" id="1754190"/>
    <lineage>
        <taxon>Eukaryota</taxon>
        <taxon>Fungi</taxon>
        <taxon>Fungi incertae sedis</taxon>
        <taxon>Chytridiomycota</taxon>
        <taxon>Chytridiomycota incertae sedis</taxon>
        <taxon>Neocallimastigomycetes</taxon>
        <taxon>Neocallimastigales</taxon>
        <taxon>Neocallimastigaceae</taxon>
        <taxon>Neocallimastix</taxon>
    </lineage>
</organism>
<keyword evidence="1" id="KW-0472">Membrane</keyword>
<evidence type="ECO:0000256" key="1">
    <source>
        <dbReference type="SAM" id="Phobius"/>
    </source>
</evidence>
<keyword evidence="1" id="KW-1133">Transmembrane helix</keyword>
<name>A0A1Y2D8G7_9FUNG</name>
<dbReference type="Proteomes" id="UP000193920">
    <property type="component" value="Unassembled WGS sequence"/>
</dbReference>
<gene>
    <name evidence="2" type="ORF">LY90DRAFT_507349</name>
</gene>
<reference evidence="2 3" key="1">
    <citation type="submission" date="2016-08" db="EMBL/GenBank/DDBJ databases">
        <title>A Parts List for Fungal Cellulosomes Revealed by Comparative Genomics.</title>
        <authorList>
            <consortium name="DOE Joint Genome Institute"/>
            <person name="Haitjema C.H."/>
            <person name="Gilmore S.P."/>
            <person name="Henske J.K."/>
            <person name="Solomon K.V."/>
            <person name="De Groot R."/>
            <person name="Kuo A."/>
            <person name="Mondo S.J."/>
            <person name="Salamov A.A."/>
            <person name="Labutti K."/>
            <person name="Zhao Z."/>
            <person name="Chiniquy J."/>
            <person name="Barry K."/>
            <person name="Brewer H.M."/>
            <person name="Purvine S.O."/>
            <person name="Wright A.T."/>
            <person name="Boxma B."/>
            <person name="Van Alen T."/>
            <person name="Hackstein J.H."/>
            <person name="Baker S.E."/>
            <person name="Grigoriev I.V."/>
            <person name="O'Malley M.A."/>
        </authorList>
    </citation>
    <scope>NUCLEOTIDE SEQUENCE [LARGE SCALE GENOMIC DNA]</scope>
    <source>
        <strain evidence="2 3">G1</strain>
    </source>
</reference>
<proteinExistence type="predicted"/>
<feature type="transmembrane region" description="Helical" evidence="1">
    <location>
        <begin position="135"/>
        <end position="152"/>
    </location>
</feature>
<feature type="transmembrane region" description="Helical" evidence="1">
    <location>
        <begin position="214"/>
        <end position="233"/>
    </location>
</feature>
<feature type="transmembrane region" description="Helical" evidence="1">
    <location>
        <begin position="62"/>
        <end position="86"/>
    </location>
</feature>
<evidence type="ECO:0000313" key="3">
    <source>
        <dbReference type="Proteomes" id="UP000193920"/>
    </source>
</evidence>
<dbReference type="EMBL" id="MCOG01000081">
    <property type="protein sequence ID" value="ORY54925.1"/>
    <property type="molecule type" value="Genomic_DNA"/>
</dbReference>
<accession>A0A1Y2D8G7</accession>
<evidence type="ECO:0000313" key="2">
    <source>
        <dbReference type="EMBL" id="ORY54925.1"/>
    </source>
</evidence>
<dbReference type="OrthoDB" id="2143908at2759"/>
<feature type="transmembrane region" description="Helical" evidence="1">
    <location>
        <begin position="98"/>
        <end position="115"/>
    </location>
</feature>
<sequence length="234" mass="27407">MSLNLEISDKNNPETNTCFGKNYTSFYQGINKEFKDTFFFEYFIQLIIIALIYFNMGKGKYWKVIFYSSLVGLLGGILEHSTLAYICKISQKENKTRVYTFFIGEFFWIIAEYSIPYLNLLKMETIAEKRGKRIIEWIVYIFFIPFVIARLFDGYDRMMEGVLNTKISEQCHGVAYGSIAIADISCTFGMIHFIKKRVKTNSTNVTTVMSYFMNSSYTILILIDIVSFFYPYYI</sequence>
<dbReference type="AlphaFoldDB" id="A0A1Y2D8G7"/>